<sequence>HQSDITPMSHDKVGNQIYKYKGIIKDIATRYRCNFTLTDKSYA</sequence>
<gene>
    <name evidence="1" type="ORF">FMOSSE_LOCUS4335</name>
</gene>
<organism evidence="1 2">
    <name type="scientific">Funneliformis mosseae</name>
    <name type="common">Endomycorrhizal fungus</name>
    <name type="synonym">Glomus mosseae</name>
    <dbReference type="NCBI Taxonomy" id="27381"/>
    <lineage>
        <taxon>Eukaryota</taxon>
        <taxon>Fungi</taxon>
        <taxon>Fungi incertae sedis</taxon>
        <taxon>Mucoromycota</taxon>
        <taxon>Glomeromycotina</taxon>
        <taxon>Glomeromycetes</taxon>
        <taxon>Glomerales</taxon>
        <taxon>Glomeraceae</taxon>
        <taxon>Funneliformis</taxon>
    </lineage>
</organism>
<reference evidence="1" key="1">
    <citation type="submission" date="2021-06" db="EMBL/GenBank/DDBJ databases">
        <authorList>
            <person name="Kallberg Y."/>
            <person name="Tangrot J."/>
            <person name="Rosling A."/>
        </authorList>
    </citation>
    <scope>NUCLEOTIDE SEQUENCE</scope>
    <source>
        <strain evidence="1">87-6 pot B 2015</strain>
    </source>
</reference>
<keyword evidence="2" id="KW-1185">Reference proteome</keyword>
<accession>A0A9N9F321</accession>
<name>A0A9N9F321_FUNMO</name>
<evidence type="ECO:0000313" key="1">
    <source>
        <dbReference type="EMBL" id="CAG8507017.1"/>
    </source>
</evidence>
<comment type="caution">
    <text evidence="1">The sequence shown here is derived from an EMBL/GenBank/DDBJ whole genome shotgun (WGS) entry which is preliminary data.</text>
</comment>
<evidence type="ECO:0000313" key="2">
    <source>
        <dbReference type="Proteomes" id="UP000789375"/>
    </source>
</evidence>
<feature type="non-terminal residue" evidence="1">
    <location>
        <position position="1"/>
    </location>
</feature>
<proteinExistence type="predicted"/>
<dbReference type="AlphaFoldDB" id="A0A9N9F321"/>
<dbReference type="Proteomes" id="UP000789375">
    <property type="component" value="Unassembled WGS sequence"/>
</dbReference>
<dbReference type="EMBL" id="CAJVPP010000724">
    <property type="protein sequence ID" value="CAG8507017.1"/>
    <property type="molecule type" value="Genomic_DNA"/>
</dbReference>
<protein>
    <submittedName>
        <fullName evidence="1">12185_t:CDS:1</fullName>
    </submittedName>
</protein>